<dbReference type="Pfam" id="PF13361">
    <property type="entry name" value="UvrD_C"/>
    <property type="match status" value="1"/>
</dbReference>
<protein>
    <recommendedName>
        <fullName evidence="5">DNA 3'-5' helicase II</fullName>
    </recommendedName>
</protein>
<keyword evidence="3" id="KW-0347">Helicase</keyword>
<dbReference type="GO" id="GO:0000725">
    <property type="term" value="P:recombinational repair"/>
    <property type="evidence" value="ECO:0007669"/>
    <property type="project" value="TreeGrafter"/>
</dbReference>
<sequence length="366" mass="42342">MQTIFSWDIVKKPFYESLNLINKDFNRRSFDEIINYINIIRGNHQPIIQTSIYKNKQGGEVKFQQLGEECNEQSIIMDIINDHKREWHLSPDSSFACLVLKNKMLATLCDFDNIYKLVSKIYTAENPSYHNKVNEEFVVRELKKAGRLAMTLHNILLPLFLIVRNKTLSLSELFPIVTKSQFSLKEVREAISFLQGFSNCTLLEYVDGVRRDINGSISPKTKEIIESLFPQKMIDPNASIDSTILELSNFKRVADCSVFLSELLYINIDEFLNWMDYLHGESKLSGIDYMTCHSAKGLEFDNVLIFLEDSMLHDKNIFSELLTSDLNVTLNEKLERARRILYVSVSRAIKNASIVLFSKNNMDFNT</sequence>
<dbReference type="EMBL" id="FP236843">
    <property type="protein sequence ID" value="CAX61233.1"/>
    <property type="molecule type" value="Genomic_DNA"/>
</dbReference>
<dbReference type="eggNOG" id="COG0210">
    <property type="taxonomic scope" value="Bacteria"/>
</dbReference>
<gene>
    <name evidence="7" type="ordered locus">EbC_37020</name>
</gene>
<dbReference type="STRING" id="634500.EbC_37020"/>
<dbReference type="InterPro" id="IPR027417">
    <property type="entry name" value="P-loop_NTPase"/>
</dbReference>
<evidence type="ECO:0000256" key="1">
    <source>
        <dbReference type="ARBA" id="ARBA00022741"/>
    </source>
</evidence>
<organism evidence="8">
    <name type="scientific">Erwinia billingiae (strain Eb661)</name>
    <dbReference type="NCBI Taxonomy" id="634500"/>
    <lineage>
        <taxon>Bacteria</taxon>
        <taxon>Pseudomonadati</taxon>
        <taxon>Pseudomonadota</taxon>
        <taxon>Gammaproteobacteria</taxon>
        <taxon>Enterobacterales</taxon>
        <taxon>Erwiniaceae</taxon>
        <taxon>Erwinia</taxon>
    </lineage>
</organism>
<dbReference type="Gene3D" id="1.10.486.10">
    <property type="entry name" value="PCRA, domain 4"/>
    <property type="match status" value="1"/>
</dbReference>
<feature type="domain" description="UvrD-like helicase C-terminal" evidence="6">
    <location>
        <begin position="281"/>
        <end position="354"/>
    </location>
</feature>
<keyword evidence="2" id="KW-0378">Hydrolase</keyword>
<dbReference type="GO" id="GO:0005524">
    <property type="term" value="F:ATP binding"/>
    <property type="evidence" value="ECO:0007669"/>
    <property type="project" value="UniProtKB-KW"/>
</dbReference>
<keyword evidence="1" id="KW-0547">Nucleotide-binding</keyword>
<dbReference type="SUPFAM" id="SSF52540">
    <property type="entry name" value="P-loop containing nucleoside triphosphate hydrolases"/>
    <property type="match status" value="1"/>
</dbReference>
<keyword evidence="4" id="KW-0067">ATP-binding</keyword>
<dbReference type="RefSeq" id="WP_013203717.1">
    <property type="nucleotide sequence ID" value="NC_014306.1"/>
</dbReference>
<evidence type="ECO:0000313" key="7">
    <source>
        <dbReference type="EMBL" id="CAX61233.1"/>
    </source>
</evidence>
<dbReference type="PANTHER" id="PTHR11070">
    <property type="entry name" value="UVRD / RECB / PCRA DNA HELICASE FAMILY MEMBER"/>
    <property type="match status" value="1"/>
</dbReference>
<dbReference type="InterPro" id="IPR014017">
    <property type="entry name" value="DNA_helicase_UvrD-like_C"/>
</dbReference>
<dbReference type="PANTHER" id="PTHR11070:SF2">
    <property type="entry name" value="ATP-DEPENDENT DNA HELICASE SRS2"/>
    <property type="match status" value="1"/>
</dbReference>
<evidence type="ECO:0000256" key="4">
    <source>
        <dbReference type="ARBA" id="ARBA00022840"/>
    </source>
</evidence>
<evidence type="ECO:0000256" key="5">
    <source>
        <dbReference type="ARBA" id="ARBA00034923"/>
    </source>
</evidence>
<dbReference type="GO" id="GO:0043138">
    <property type="term" value="F:3'-5' DNA helicase activity"/>
    <property type="evidence" value="ECO:0007669"/>
    <property type="project" value="TreeGrafter"/>
</dbReference>
<dbReference type="GO" id="GO:0016787">
    <property type="term" value="F:hydrolase activity"/>
    <property type="evidence" value="ECO:0007669"/>
    <property type="project" value="UniProtKB-KW"/>
</dbReference>
<name>D8MWM6_ERWBE</name>
<proteinExistence type="predicted"/>
<keyword evidence="8" id="KW-1185">Reference proteome</keyword>
<dbReference type="HOGENOM" id="CLU_755937_0_0_6"/>
<evidence type="ECO:0000259" key="6">
    <source>
        <dbReference type="Pfam" id="PF13361"/>
    </source>
</evidence>
<dbReference type="InterPro" id="IPR000212">
    <property type="entry name" value="DNA_helicase_UvrD/REP"/>
</dbReference>
<dbReference type="KEGG" id="ebi:EbC_37020"/>
<dbReference type="AlphaFoldDB" id="D8MWM6"/>
<evidence type="ECO:0000256" key="3">
    <source>
        <dbReference type="ARBA" id="ARBA00022806"/>
    </source>
</evidence>
<dbReference type="Proteomes" id="UP000008793">
    <property type="component" value="Chromosome"/>
</dbReference>
<dbReference type="GO" id="GO:0005829">
    <property type="term" value="C:cytosol"/>
    <property type="evidence" value="ECO:0007669"/>
    <property type="project" value="TreeGrafter"/>
</dbReference>
<evidence type="ECO:0000256" key="2">
    <source>
        <dbReference type="ARBA" id="ARBA00022801"/>
    </source>
</evidence>
<dbReference type="Gene3D" id="3.40.50.300">
    <property type="entry name" value="P-loop containing nucleotide triphosphate hydrolases"/>
    <property type="match status" value="1"/>
</dbReference>
<accession>D8MWM6</accession>
<evidence type="ECO:0000313" key="8">
    <source>
        <dbReference type="Proteomes" id="UP000008793"/>
    </source>
</evidence>
<reference evidence="7 8" key="1">
    <citation type="journal article" date="2010" name="BMC Genomics">
        <title>Genome comparison of the epiphytic bacteria Erwinia billingiae and E. tasmaniensis with the pear pathogen E. pyrifoliae.</title>
        <authorList>
            <person name="Kube M."/>
            <person name="Migdoll A.M."/>
            <person name="Gehring I."/>
            <person name="Heitmann K."/>
            <person name="Mayer Y."/>
            <person name="Kuhl H."/>
            <person name="Knaust F."/>
            <person name="Geider K."/>
            <person name="Reinhardt R."/>
        </authorList>
    </citation>
    <scope>NUCLEOTIDE SEQUENCE [LARGE SCALE GENOMIC DNA]</scope>
    <source>
        <strain evidence="7 8">Eb661</strain>
    </source>
</reference>
<dbReference type="GeneID" id="90513658"/>
<dbReference type="GO" id="GO:0003677">
    <property type="term" value="F:DNA binding"/>
    <property type="evidence" value="ECO:0007669"/>
    <property type="project" value="InterPro"/>
</dbReference>